<keyword evidence="1" id="KW-0175">Coiled coil</keyword>
<name>A0A1C6XFZ9_PLACU</name>
<dbReference type="AlphaFoldDB" id="A0A1C6XFZ9"/>
<reference evidence="2 3" key="1">
    <citation type="submission" date="2016-08" db="EMBL/GenBank/DDBJ databases">
        <authorList>
            <consortium name="Pathogen Informatics"/>
        </authorList>
    </citation>
    <scope>NUCLEOTIDE SEQUENCE [LARGE SCALE GENOMIC DNA]</scope>
    <source>
        <strain evidence="2 3">AJ</strain>
    </source>
</reference>
<dbReference type="Proteomes" id="UP000507163">
    <property type="component" value="Chromosome 10"/>
</dbReference>
<evidence type="ECO:0000256" key="1">
    <source>
        <dbReference type="SAM" id="Coils"/>
    </source>
</evidence>
<evidence type="ECO:0000313" key="3">
    <source>
        <dbReference type="Proteomes" id="UP000507163"/>
    </source>
</evidence>
<organism evidence="2 3">
    <name type="scientific">Plasmodium chabaudi chabaudi</name>
    <dbReference type="NCBI Taxonomy" id="31271"/>
    <lineage>
        <taxon>Eukaryota</taxon>
        <taxon>Sar</taxon>
        <taxon>Alveolata</taxon>
        <taxon>Apicomplexa</taxon>
        <taxon>Aconoidasida</taxon>
        <taxon>Haemosporida</taxon>
        <taxon>Plasmodiidae</taxon>
        <taxon>Plasmodium</taxon>
        <taxon>Plasmodium (Vinckeia)</taxon>
    </lineage>
</organism>
<protein>
    <submittedName>
        <fullName evidence="2">Uncharacterized protein</fullName>
    </submittedName>
</protein>
<evidence type="ECO:0000313" key="2">
    <source>
        <dbReference type="EMBL" id="SCM02946.1"/>
    </source>
</evidence>
<sequence>MKNDNLIHKNNTWVLNNNKQNNGITKKKSRIEYLALLGKEKHFNKESNSQKGEKNEATDMYIYTNYGVEKVSINTVSNDKTNEANKSNRYQYLKEKINNAVKYQEKLKIERIEEQDNSVNHEENNVNDIFVFDRNKNEINIINPNDISKTNNKNEIDDATSIILDNGKNISEICTSQNSFFLSCDNKNEENGHSNKTKVNIFYDTPSEKNNNIDKRIEEFFQSEKIISKTNANHKNALKTNNIPVNKQANKEPIEMVSINNKENNITTMCKCNEGFKEDDSYNNCNNRDKYYDSDSKSRQSHNCENNFNVHKEMNSLSNKMQNLNKIIEEINNKKHVKTNILNNKISSWDIRMCENQTNNINNEINVLNNKIYNLYNEKINKIYEQITQDICKLNKQIIKVIKNGEYNEIIKSFNSKIHNQTNNIKMQIGHLQDQVDNYLLMQKSGKLFNKINDCINNLNNQIESSVLKNEFLHHKRNVNKNYNDNINETKETINVEVHNYIDRQNTDIPNKKNKIINNYNDIQYDHKKKRKVNETNQISDDGNNGKQSLSIKKSIKKHKSIENTNNAHNKHTIQNAHSEYSDKHEGNDYNKLYNDEKFLYLKSKLIELKKSKMEQKLLSNKNSVDKKENMNIAETKDTLDYTNNANKNECIVQPGNDNQFNCINIDTNLKRITSQNEGNNNRVSNHKSSNTIDTYKREKDDINCGVQCSQNISIQVPYEKCYNYYERYKKYKDIQNNNMHNCSPNNEKKSNDIMSMFKKILHKNDKHKTHEIKVDMPDETHKLNNLFPPKTEANNLSNLQQNYNFITYKNPNGNIIPPQLNTSNNFEQNINNGYIEKSSDSIHNWGRGHAIPTISTPSNNQNGNSNDLKLSSDYSKHTSVSNIFTLDQIYKYTANYYNATNKKCKREDDQAVLEETNKEKHDDLDLNSNKETIKTILKQKYNILKCEKTT</sequence>
<accession>A0A1C6XFZ9</accession>
<gene>
    <name evidence="2" type="ORF">PCHAJ_000252900</name>
</gene>
<feature type="coiled-coil region" evidence="1">
    <location>
        <begin position="314"/>
        <end position="371"/>
    </location>
</feature>
<proteinExistence type="predicted"/>
<dbReference type="EMBL" id="LT608176">
    <property type="protein sequence ID" value="SCM02946.1"/>
    <property type="molecule type" value="Genomic_DNA"/>
</dbReference>